<evidence type="ECO:0000256" key="1">
    <source>
        <dbReference type="SAM" id="MobiDB-lite"/>
    </source>
</evidence>
<keyword evidence="3" id="KW-1185">Reference proteome</keyword>
<evidence type="ECO:0000313" key="3">
    <source>
        <dbReference type="Proteomes" id="UP000664169"/>
    </source>
</evidence>
<dbReference type="Proteomes" id="UP000664169">
    <property type="component" value="Unassembled WGS sequence"/>
</dbReference>
<reference evidence="2" key="1">
    <citation type="submission" date="2021-03" db="EMBL/GenBank/DDBJ databases">
        <authorList>
            <person name="Tagirdzhanova G."/>
        </authorList>
    </citation>
    <scope>NUCLEOTIDE SEQUENCE</scope>
</reference>
<feature type="compositionally biased region" description="Polar residues" evidence="1">
    <location>
        <begin position="369"/>
        <end position="378"/>
    </location>
</feature>
<dbReference type="OrthoDB" id="5346247at2759"/>
<feature type="region of interest" description="Disordered" evidence="1">
    <location>
        <begin position="369"/>
        <end position="398"/>
    </location>
</feature>
<dbReference type="AlphaFoldDB" id="A0A8H3FIN5"/>
<sequence length="534" mass="59711">MQNDLPTWINWVLAPSFTIPSSQRTLQARIRSRCLEEDTEQLRELFEEYAVELDSEVSKVWTQAQFAVFVSSRLEHDHQEVAAVLWRSFCYMANSPFTEPALTGPGQYVDYGDWLHAVLSLNRFVTIAIKSAKPAPDCVDDGDWKPPDILDRIAGIVRAELPIPRKSRPPPIEEIRPRVQQIFGDCQTISMDEFEIPYQDMLALLSATMQVDLHFSETALGYTRSLADVNEIDPSNIAKSLLNAAGIEPSKAVLWNDYLAFTEQFHYRDDYSGWTFHSKVTDLWNALFHIQKVPNDHVQRPPSVILQALDYLLPSPSGVLDHAMDAPNRQARWQSRLACSVDISDTAVIKKMMAALTGELHSKLIVITGTTTESQTQPRTDHSSTDDTTSHEIGSSGSSSQATFAILTASPLWWTSSQNPEITGHYFIGNQHAIIELTPQVRALWHNEPQTRYLDLVHLSNNTLSFGKKPIEGKTTSSGLTIDLESGILTLHSRGTADDDVYIEVAIGHPPLPATPKADRQAWTSTAKIQTIEV</sequence>
<evidence type="ECO:0000313" key="2">
    <source>
        <dbReference type="EMBL" id="CAF9925218.1"/>
    </source>
</evidence>
<proteinExistence type="predicted"/>
<gene>
    <name evidence="2" type="ORF">GOMPHAMPRED_003831</name>
</gene>
<feature type="compositionally biased region" description="Basic and acidic residues" evidence="1">
    <location>
        <begin position="379"/>
        <end position="390"/>
    </location>
</feature>
<accession>A0A8H3FIN5</accession>
<comment type="caution">
    <text evidence="2">The sequence shown here is derived from an EMBL/GenBank/DDBJ whole genome shotgun (WGS) entry which is preliminary data.</text>
</comment>
<dbReference type="EMBL" id="CAJPDQ010000023">
    <property type="protein sequence ID" value="CAF9925218.1"/>
    <property type="molecule type" value="Genomic_DNA"/>
</dbReference>
<organism evidence="2 3">
    <name type="scientific">Gomphillus americanus</name>
    <dbReference type="NCBI Taxonomy" id="1940652"/>
    <lineage>
        <taxon>Eukaryota</taxon>
        <taxon>Fungi</taxon>
        <taxon>Dikarya</taxon>
        <taxon>Ascomycota</taxon>
        <taxon>Pezizomycotina</taxon>
        <taxon>Lecanoromycetes</taxon>
        <taxon>OSLEUM clade</taxon>
        <taxon>Ostropomycetidae</taxon>
        <taxon>Ostropales</taxon>
        <taxon>Graphidaceae</taxon>
        <taxon>Gomphilloideae</taxon>
        <taxon>Gomphillus</taxon>
    </lineage>
</organism>
<name>A0A8H3FIN5_9LECA</name>
<protein>
    <submittedName>
        <fullName evidence="2">Uncharacterized protein</fullName>
    </submittedName>
</protein>